<name>A0A9N9AXN7_9GLOM</name>
<sequence length="119" mass="13371">MTGASSNYLFGRIDVTSPSLFQDNCQLSEYLFLFFLNLTASARVKAASTCDRRFVSDMPIGTPTFVLPTFMHSAIQITLPPVCRLCGKLPPPRFHEYFLYINTFSISTIVDRPDGTLHI</sequence>
<evidence type="ECO:0000313" key="1">
    <source>
        <dbReference type="EMBL" id="CAG8548744.1"/>
    </source>
</evidence>
<evidence type="ECO:0000313" key="2">
    <source>
        <dbReference type="Proteomes" id="UP000789342"/>
    </source>
</evidence>
<reference evidence="1" key="1">
    <citation type="submission" date="2021-06" db="EMBL/GenBank/DDBJ databases">
        <authorList>
            <person name="Kallberg Y."/>
            <person name="Tangrot J."/>
            <person name="Rosling A."/>
        </authorList>
    </citation>
    <scope>NUCLEOTIDE SEQUENCE</scope>
    <source>
        <strain evidence="1">CL551</strain>
    </source>
</reference>
<proteinExistence type="predicted"/>
<comment type="caution">
    <text evidence="1">The sequence shown here is derived from an EMBL/GenBank/DDBJ whole genome shotgun (WGS) entry which is preliminary data.</text>
</comment>
<accession>A0A9N9AXN7</accession>
<dbReference type="Proteomes" id="UP000789342">
    <property type="component" value="Unassembled WGS sequence"/>
</dbReference>
<protein>
    <submittedName>
        <fullName evidence="1">7986_t:CDS:1</fullName>
    </submittedName>
</protein>
<dbReference type="EMBL" id="CAJVPV010003311">
    <property type="protein sequence ID" value="CAG8548744.1"/>
    <property type="molecule type" value="Genomic_DNA"/>
</dbReference>
<dbReference type="AlphaFoldDB" id="A0A9N9AXN7"/>
<gene>
    <name evidence="1" type="ORF">AMORRO_LOCUS5470</name>
</gene>
<keyword evidence="2" id="KW-1185">Reference proteome</keyword>
<organism evidence="1 2">
    <name type="scientific">Acaulospora morrowiae</name>
    <dbReference type="NCBI Taxonomy" id="94023"/>
    <lineage>
        <taxon>Eukaryota</taxon>
        <taxon>Fungi</taxon>
        <taxon>Fungi incertae sedis</taxon>
        <taxon>Mucoromycota</taxon>
        <taxon>Glomeromycotina</taxon>
        <taxon>Glomeromycetes</taxon>
        <taxon>Diversisporales</taxon>
        <taxon>Acaulosporaceae</taxon>
        <taxon>Acaulospora</taxon>
    </lineage>
</organism>